<feature type="region of interest" description="Disordered" evidence="1">
    <location>
        <begin position="1"/>
        <end position="24"/>
    </location>
</feature>
<sequence length="80" mass="8779">MSFRRNNPEHGSGDPGKQPKKGKIGVNFIVLTNSKGRKDKVRIGRGDPPVGTSDRVSAESLDAILEIIHNPSGLKPRHRR</sequence>
<comment type="caution">
    <text evidence="2">The sequence shown here is derived from an EMBL/GenBank/DDBJ whole genome shotgun (WGS) entry which is preliminary data.</text>
</comment>
<accession>A0A0G0QY82</accession>
<dbReference type="Proteomes" id="UP000034881">
    <property type="component" value="Unassembled WGS sequence"/>
</dbReference>
<dbReference type="AlphaFoldDB" id="A0A0G0QY82"/>
<organism evidence="2 3">
    <name type="scientific">Candidatus Daviesbacteria bacterium GW2011_GWC2_40_12</name>
    <dbReference type="NCBI Taxonomy" id="1618431"/>
    <lineage>
        <taxon>Bacteria</taxon>
        <taxon>Candidatus Daviesiibacteriota</taxon>
    </lineage>
</organism>
<evidence type="ECO:0000313" key="3">
    <source>
        <dbReference type="Proteomes" id="UP000034881"/>
    </source>
</evidence>
<name>A0A0G0QY82_9BACT</name>
<feature type="compositionally biased region" description="Basic and acidic residues" evidence="1">
    <location>
        <begin position="1"/>
        <end position="12"/>
    </location>
</feature>
<dbReference type="EMBL" id="LBYB01000002">
    <property type="protein sequence ID" value="KKR42421.1"/>
    <property type="molecule type" value="Genomic_DNA"/>
</dbReference>
<protein>
    <submittedName>
        <fullName evidence="2">Uncharacterized protein</fullName>
    </submittedName>
</protein>
<proteinExistence type="predicted"/>
<evidence type="ECO:0000256" key="1">
    <source>
        <dbReference type="SAM" id="MobiDB-lite"/>
    </source>
</evidence>
<gene>
    <name evidence="2" type="ORF">UT77_C0002G0074</name>
</gene>
<evidence type="ECO:0000313" key="2">
    <source>
        <dbReference type="EMBL" id="KKR42421.1"/>
    </source>
</evidence>
<reference evidence="2 3" key="1">
    <citation type="journal article" date="2015" name="Nature">
        <title>rRNA introns, odd ribosomes, and small enigmatic genomes across a large radiation of phyla.</title>
        <authorList>
            <person name="Brown C.T."/>
            <person name="Hug L.A."/>
            <person name="Thomas B.C."/>
            <person name="Sharon I."/>
            <person name="Castelle C.J."/>
            <person name="Singh A."/>
            <person name="Wilkins M.J."/>
            <person name="Williams K.H."/>
            <person name="Banfield J.F."/>
        </authorList>
    </citation>
    <scope>NUCLEOTIDE SEQUENCE [LARGE SCALE GENOMIC DNA]</scope>
</reference>